<evidence type="ECO:0000256" key="1">
    <source>
        <dbReference type="SAM" id="Phobius"/>
    </source>
</evidence>
<feature type="transmembrane region" description="Helical" evidence="1">
    <location>
        <begin position="12"/>
        <end position="34"/>
    </location>
</feature>
<dbReference type="AlphaFoldDB" id="A0A372P051"/>
<gene>
    <name evidence="2" type="ORF">D0C36_06205</name>
</gene>
<sequence length="162" mass="19100">MKRPIFYFAELTAWDKISLGIYPIISALIFLIVFDDLSSKSSENLVVNYTLVTQVFLVLGNYRSLRNFLVYLIWVLYALGHLFFYLSINISHHSNLYILRNTVFVLIAYQVIRVINLNIQHQEYIIPNRYGRDRYDNRPPNVLDFLTFFLLIGSIIGPMAWR</sequence>
<name>A0A372P051_9SPHI</name>
<feature type="transmembrane region" description="Helical" evidence="1">
    <location>
        <begin position="142"/>
        <end position="161"/>
    </location>
</feature>
<dbReference type="RefSeq" id="WP_117390674.1">
    <property type="nucleotide sequence ID" value="NZ_QWDC01000001.1"/>
</dbReference>
<feature type="transmembrane region" description="Helical" evidence="1">
    <location>
        <begin position="46"/>
        <end position="62"/>
    </location>
</feature>
<dbReference type="EMBL" id="QWDC01000001">
    <property type="protein sequence ID" value="RFZ95117.1"/>
    <property type="molecule type" value="Genomic_DNA"/>
</dbReference>
<feature type="transmembrane region" description="Helical" evidence="1">
    <location>
        <begin position="94"/>
        <end position="112"/>
    </location>
</feature>
<keyword evidence="1" id="KW-0812">Transmembrane</keyword>
<keyword evidence="1" id="KW-1133">Transmembrane helix</keyword>
<evidence type="ECO:0000313" key="2">
    <source>
        <dbReference type="EMBL" id="RFZ95117.1"/>
    </source>
</evidence>
<dbReference type="Proteomes" id="UP000264217">
    <property type="component" value="Unassembled WGS sequence"/>
</dbReference>
<keyword evidence="3" id="KW-1185">Reference proteome</keyword>
<reference evidence="2 3" key="1">
    <citation type="submission" date="2018-08" db="EMBL/GenBank/DDBJ databases">
        <title>Mucilaginibacter sp. MYSH2.</title>
        <authorList>
            <person name="Seo T."/>
        </authorList>
    </citation>
    <scope>NUCLEOTIDE SEQUENCE [LARGE SCALE GENOMIC DNA]</scope>
    <source>
        <strain evidence="2 3">MYSH2</strain>
    </source>
</reference>
<feature type="transmembrane region" description="Helical" evidence="1">
    <location>
        <begin position="69"/>
        <end position="88"/>
    </location>
</feature>
<organism evidence="2 3">
    <name type="scientific">Mucilaginibacter conchicola</name>
    <dbReference type="NCBI Taxonomy" id="2303333"/>
    <lineage>
        <taxon>Bacteria</taxon>
        <taxon>Pseudomonadati</taxon>
        <taxon>Bacteroidota</taxon>
        <taxon>Sphingobacteriia</taxon>
        <taxon>Sphingobacteriales</taxon>
        <taxon>Sphingobacteriaceae</taxon>
        <taxon>Mucilaginibacter</taxon>
    </lineage>
</organism>
<comment type="caution">
    <text evidence="2">The sequence shown here is derived from an EMBL/GenBank/DDBJ whole genome shotgun (WGS) entry which is preliminary data.</text>
</comment>
<evidence type="ECO:0000313" key="3">
    <source>
        <dbReference type="Proteomes" id="UP000264217"/>
    </source>
</evidence>
<keyword evidence="1" id="KW-0472">Membrane</keyword>
<accession>A0A372P051</accession>
<protein>
    <submittedName>
        <fullName evidence="2">Uncharacterized protein</fullName>
    </submittedName>
</protein>
<dbReference type="OrthoDB" id="797384at2"/>
<proteinExistence type="predicted"/>